<feature type="region of interest" description="Disordered" evidence="1">
    <location>
        <begin position="1"/>
        <end position="67"/>
    </location>
</feature>
<sequence length="129" mass="13127">MEKSLNPTPVQPVDNDQPVPPADNHKPVPLSGPSTDSVVVGSSSSSSSTSLASVAAGDREAPPPKVASRCLSCNKKVGLPGSGASAAVPSVGSTGIRRKHECTFDFKALGRDAIAKANPVVKADKVDRL</sequence>
<protein>
    <submittedName>
        <fullName evidence="2">Zinc finger A20 and AN1 domain-containing stress-associated protein 7</fullName>
    </submittedName>
</protein>
<feature type="compositionally biased region" description="Low complexity" evidence="1">
    <location>
        <begin position="7"/>
        <end position="17"/>
    </location>
</feature>
<dbReference type="PANTHER" id="PTHR10634:SF116">
    <property type="entry name" value="ZINC FINGER A20 AND AN1 DOMAIN-CONTAINING STRESS-ASSOCIATED PROTEIN 1"/>
    <property type="match status" value="1"/>
</dbReference>
<dbReference type="OrthoDB" id="428577at2759"/>
<evidence type="ECO:0000256" key="1">
    <source>
        <dbReference type="SAM" id="MobiDB-lite"/>
    </source>
</evidence>
<dbReference type="InterPro" id="IPR050652">
    <property type="entry name" value="AN1_A20_ZnFinger"/>
</dbReference>
<dbReference type="EMBL" id="RXIC02000022">
    <property type="protein sequence ID" value="KAB1217121.1"/>
    <property type="molecule type" value="Genomic_DNA"/>
</dbReference>
<comment type="caution">
    <text evidence="2">The sequence shown here is derived from an EMBL/GenBank/DDBJ whole genome shotgun (WGS) entry which is preliminary data.</text>
</comment>
<dbReference type="AlphaFoldDB" id="A0A6A1VW10"/>
<dbReference type="SUPFAM" id="SSF118310">
    <property type="entry name" value="AN1-like Zinc finger"/>
    <property type="match status" value="1"/>
</dbReference>
<proteinExistence type="predicted"/>
<dbReference type="GO" id="GO:0043161">
    <property type="term" value="P:proteasome-mediated ubiquitin-dependent protein catabolic process"/>
    <property type="evidence" value="ECO:0007669"/>
    <property type="project" value="TreeGrafter"/>
</dbReference>
<dbReference type="InterPro" id="IPR035896">
    <property type="entry name" value="AN1-like_Znf"/>
</dbReference>
<reference evidence="2 3" key="1">
    <citation type="journal article" date="2019" name="Plant Biotechnol. J.">
        <title>The red bayberry genome and genetic basis of sex determination.</title>
        <authorList>
            <person name="Jia H.M."/>
            <person name="Jia H.J."/>
            <person name="Cai Q.L."/>
            <person name="Wang Y."/>
            <person name="Zhao H.B."/>
            <person name="Yang W.F."/>
            <person name="Wang G.Y."/>
            <person name="Li Y.H."/>
            <person name="Zhan D.L."/>
            <person name="Shen Y.T."/>
            <person name="Niu Q.F."/>
            <person name="Chang L."/>
            <person name="Qiu J."/>
            <person name="Zhao L."/>
            <person name="Xie H.B."/>
            <person name="Fu W.Y."/>
            <person name="Jin J."/>
            <person name="Li X.W."/>
            <person name="Jiao Y."/>
            <person name="Zhou C.C."/>
            <person name="Tu T."/>
            <person name="Chai C.Y."/>
            <person name="Gao J.L."/>
            <person name="Fan L.J."/>
            <person name="van de Weg E."/>
            <person name="Wang J.Y."/>
            <person name="Gao Z.S."/>
        </authorList>
    </citation>
    <scope>NUCLEOTIDE SEQUENCE [LARGE SCALE GENOMIC DNA]</scope>
    <source>
        <tissue evidence="2">Leaves</tissue>
    </source>
</reference>
<dbReference type="Proteomes" id="UP000516437">
    <property type="component" value="Chromosome 4"/>
</dbReference>
<evidence type="ECO:0000313" key="2">
    <source>
        <dbReference type="EMBL" id="KAB1217121.1"/>
    </source>
</evidence>
<name>A0A6A1VW10_9ROSI</name>
<feature type="compositionally biased region" description="Low complexity" evidence="1">
    <location>
        <begin position="31"/>
        <end position="56"/>
    </location>
</feature>
<evidence type="ECO:0000313" key="3">
    <source>
        <dbReference type="Proteomes" id="UP000516437"/>
    </source>
</evidence>
<gene>
    <name evidence="2" type="ORF">CJ030_MR4G021200</name>
</gene>
<accession>A0A6A1VW10</accession>
<dbReference type="PANTHER" id="PTHR10634">
    <property type="entry name" value="AN1-TYPE ZINC FINGER PROTEIN"/>
    <property type="match status" value="1"/>
</dbReference>
<keyword evidence="3" id="KW-1185">Reference proteome</keyword>
<dbReference type="Gene3D" id="4.10.1110.10">
    <property type="entry name" value="AN1-like Zinc finger"/>
    <property type="match status" value="1"/>
</dbReference>
<organism evidence="2 3">
    <name type="scientific">Morella rubra</name>
    <name type="common">Chinese bayberry</name>
    <dbReference type="NCBI Taxonomy" id="262757"/>
    <lineage>
        <taxon>Eukaryota</taxon>
        <taxon>Viridiplantae</taxon>
        <taxon>Streptophyta</taxon>
        <taxon>Embryophyta</taxon>
        <taxon>Tracheophyta</taxon>
        <taxon>Spermatophyta</taxon>
        <taxon>Magnoliopsida</taxon>
        <taxon>eudicotyledons</taxon>
        <taxon>Gunneridae</taxon>
        <taxon>Pentapetalae</taxon>
        <taxon>rosids</taxon>
        <taxon>fabids</taxon>
        <taxon>Fagales</taxon>
        <taxon>Myricaceae</taxon>
        <taxon>Morella</taxon>
    </lineage>
</organism>